<dbReference type="RefSeq" id="WP_134082753.1">
    <property type="nucleotide sequence ID" value="NZ_SOQX01000003.1"/>
</dbReference>
<dbReference type="EMBL" id="SOQX01000003">
    <property type="protein sequence ID" value="TDY01579.1"/>
    <property type="molecule type" value="Genomic_DNA"/>
</dbReference>
<dbReference type="Proteomes" id="UP000294914">
    <property type="component" value="Unassembled WGS sequence"/>
</dbReference>
<protein>
    <submittedName>
        <fullName evidence="2">Uncharacterized protein</fullName>
    </submittedName>
</protein>
<keyword evidence="3" id="KW-1185">Reference proteome</keyword>
<proteinExistence type="predicted"/>
<sequence>MQQNIGQKFALLFAIASYLAAVGCLVAAVLYEPVQTSDPIQASLIASVIFFGGCAIVLHVIARARIKGLVSLKDPENGID</sequence>
<reference evidence="2 3" key="1">
    <citation type="submission" date="2019-03" db="EMBL/GenBank/DDBJ databases">
        <title>Genomic Encyclopedia of Type Strains, Phase IV (KMG-IV): sequencing the most valuable type-strain genomes for metagenomic binning, comparative biology and taxonomic classification.</title>
        <authorList>
            <person name="Goeker M."/>
        </authorList>
    </citation>
    <scope>NUCLEOTIDE SEQUENCE [LARGE SCALE GENOMIC DNA]</scope>
    <source>
        <strain evidence="2 3">DSM 16326</strain>
    </source>
</reference>
<comment type="caution">
    <text evidence="2">The sequence shown here is derived from an EMBL/GenBank/DDBJ whole genome shotgun (WGS) entry which is preliminary data.</text>
</comment>
<feature type="transmembrane region" description="Helical" evidence="1">
    <location>
        <begin position="9"/>
        <end position="31"/>
    </location>
</feature>
<evidence type="ECO:0000256" key="1">
    <source>
        <dbReference type="SAM" id="Phobius"/>
    </source>
</evidence>
<name>A0A4R8IV60_9GAMM</name>
<evidence type="ECO:0000313" key="2">
    <source>
        <dbReference type="EMBL" id="TDY01579.1"/>
    </source>
</evidence>
<dbReference type="OrthoDB" id="7067590at2"/>
<accession>A0A4R8IV60</accession>
<feature type="transmembrane region" description="Helical" evidence="1">
    <location>
        <begin position="43"/>
        <end position="62"/>
    </location>
</feature>
<dbReference type="AlphaFoldDB" id="A0A4R8IV60"/>
<keyword evidence="1" id="KW-0472">Membrane</keyword>
<gene>
    <name evidence="2" type="ORF">EDC23_1468</name>
</gene>
<keyword evidence="1" id="KW-0812">Transmembrane</keyword>
<organism evidence="2 3">
    <name type="scientific">Thiohalophilus thiocyanatoxydans</name>
    <dbReference type="NCBI Taxonomy" id="381308"/>
    <lineage>
        <taxon>Bacteria</taxon>
        <taxon>Pseudomonadati</taxon>
        <taxon>Pseudomonadota</taxon>
        <taxon>Gammaproteobacteria</taxon>
        <taxon>Thiohalomonadales</taxon>
        <taxon>Thiohalophilaceae</taxon>
        <taxon>Thiohalophilus</taxon>
    </lineage>
</organism>
<keyword evidence="1" id="KW-1133">Transmembrane helix</keyword>
<evidence type="ECO:0000313" key="3">
    <source>
        <dbReference type="Proteomes" id="UP000294914"/>
    </source>
</evidence>